<evidence type="ECO:0000313" key="7">
    <source>
        <dbReference type="Proteomes" id="UP000050794"/>
    </source>
</evidence>
<dbReference type="SUPFAM" id="SSF54160">
    <property type="entry name" value="Chromo domain-like"/>
    <property type="match status" value="1"/>
</dbReference>
<dbReference type="PRINTS" id="PR00504">
    <property type="entry name" value="CHROMODOMAIN"/>
</dbReference>
<evidence type="ECO:0000313" key="8">
    <source>
        <dbReference type="WBParaSite" id="TCNE_0001256601-mRNA-1"/>
    </source>
</evidence>
<dbReference type="GO" id="GO:0008270">
    <property type="term" value="F:zinc ion binding"/>
    <property type="evidence" value="ECO:0007669"/>
    <property type="project" value="UniProtKB-KW"/>
</dbReference>
<dbReference type="PROSITE" id="PS50013">
    <property type="entry name" value="CHROMO_2"/>
    <property type="match status" value="1"/>
</dbReference>
<dbReference type="PANTHER" id="PTHR22812">
    <property type="entry name" value="CHROMOBOX PROTEIN"/>
    <property type="match status" value="1"/>
</dbReference>
<dbReference type="InterPro" id="IPR051219">
    <property type="entry name" value="Heterochromatin_chromo-domain"/>
</dbReference>
<dbReference type="EMBL" id="UYWY01021324">
    <property type="protein sequence ID" value="VDM43887.1"/>
    <property type="molecule type" value="Genomic_DNA"/>
</dbReference>
<dbReference type="InterPro" id="IPR000953">
    <property type="entry name" value="Chromo/chromo_shadow_dom"/>
</dbReference>
<proteinExistence type="predicted"/>
<dbReference type="InterPro" id="IPR013087">
    <property type="entry name" value="Znf_C2H2_type"/>
</dbReference>
<dbReference type="Proteomes" id="UP000050794">
    <property type="component" value="Unassembled WGS sequence"/>
</dbReference>
<keyword evidence="7" id="KW-1185">Reference proteome</keyword>
<dbReference type="Gene3D" id="2.40.50.40">
    <property type="match status" value="1"/>
</dbReference>
<evidence type="ECO:0000313" key="6">
    <source>
        <dbReference type="EMBL" id="VDM43887.1"/>
    </source>
</evidence>
<dbReference type="PROSITE" id="PS00028">
    <property type="entry name" value="ZINC_FINGER_C2H2_1"/>
    <property type="match status" value="1"/>
</dbReference>
<evidence type="ECO:0000256" key="3">
    <source>
        <dbReference type="PROSITE-ProRule" id="PRU00042"/>
    </source>
</evidence>
<name>A0A183UVP6_TOXCA</name>
<keyword evidence="2" id="KW-0539">Nucleus</keyword>
<evidence type="ECO:0000256" key="1">
    <source>
        <dbReference type="ARBA" id="ARBA00004123"/>
    </source>
</evidence>
<dbReference type="InterPro" id="IPR023780">
    <property type="entry name" value="Chromo_domain"/>
</dbReference>
<accession>A0A183UVP6</accession>
<gene>
    <name evidence="6" type="ORF">TCNE_LOCUS12566</name>
</gene>
<dbReference type="AlphaFoldDB" id="A0A183UVP6"/>
<protein>
    <submittedName>
        <fullName evidence="8">Chromo domain-containing protein</fullName>
    </submittedName>
</protein>
<evidence type="ECO:0000259" key="4">
    <source>
        <dbReference type="PROSITE" id="PS50013"/>
    </source>
</evidence>
<dbReference type="PROSITE" id="PS00598">
    <property type="entry name" value="CHROMO_1"/>
    <property type="match status" value="1"/>
</dbReference>
<dbReference type="SMART" id="SM00298">
    <property type="entry name" value="CHROMO"/>
    <property type="match status" value="1"/>
</dbReference>
<keyword evidence="3" id="KW-0479">Metal-binding</keyword>
<organism evidence="7 8">
    <name type="scientific">Toxocara canis</name>
    <name type="common">Canine roundworm</name>
    <dbReference type="NCBI Taxonomy" id="6265"/>
    <lineage>
        <taxon>Eukaryota</taxon>
        <taxon>Metazoa</taxon>
        <taxon>Ecdysozoa</taxon>
        <taxon>Nematoda</taxon>
        <taxon>Chromadorea</taxon>
        <taxon>Rhabditida</taxon>
        <taxon>Spirurina</taxon>
        <taxon>Ascaridomorpha</taxon>
        <taxon>Ascaridoidea</taxon>
        <taxon>Toxocaridae</taxon>
        <taxon>Toxocara</taxon>
    </lineage>
</organism>
<dbReference type="InterPro" id="IPR023779">
    <property type="entry name" value="Chromodomain_CS"/>
</dbReference>
<dbReference type="PROSITE" id="PS50157">
    <property type="entry name" value="ZINC_FINGER_C2H2_2"/>
    <property type="match status" value="1"/>
</dbReference>
<dbReference type="InterPro" id="IPR016197">
    <property type="entry name" value="Chromo-like_dom_sf"/>
</dbReference>
<keyword evidence="3" id="KW-0862">Zinc</keyword>
<evidence type="ECO:0000259" key="5">
    <source>
        <dbReference type="PROSITE" id="PS50157"/>
    </source>
</evidence>
<comment type="subcellular location">
    <subcellularLocation>
        <location evidence="1">Nucleus</location>
    </subcellularLocation>
</comment>
<reference evidence="6 7" key="2">
    <citation type="submission" date="2018-11" db="EMBL/GenBank/DDBJ databases">
        <authorList>
            <consortium name="Pathogen Informatics"/>
        </authorList>
    </citation>
    <scope>NUCLEOTIDE SEQUENCE [LARGE SCALE GENOMIC DNA]</scope>
</reference>
<evidence type="ECO:0000256" key="2">
    <source>
        <dbReference type="ARBA" id="ARBA00023242"/>
    </source>
</evidence>
<dbReference type="GO" id="GO:0005634">
    <property type="term" value="C:nucleus"/>
    <property type="evidence" value="ECO:0007669"/>
    <property type="project" value="UniProtKB-SubCell"/>
</dbReference>
<dbReference type="CDD" id="cd00024">
    <property type="entry name" value="CD_CSD"/>
    <property type="match status" value="1"/>
</dbReference>
<dbReference type="InterPro" id="IPR017984">
    <property type="entry name" value="Chromo_dom_subgr"/>
</dbReference>
<reference evidence="8" key="1">
    <citation type="submission" date="2016-06" db="UniProtKB">
        <authorList>
            <consortium name="WormBaseParasite"/>
        </authorList>
    </citation>
    <scope>IDENTIFICATION</scope>
</reference>
<sequence>MCPVCEGKFGALRELVTHAREAHASDKNKFAIHNECLSGAEFKKWMSTKRCHLIGPVVLLNRQADVTDYRCSFISADRSKGGNDSRPVCTAFLTTTTLSNGFVQTEYCIDHLGHDHQPHEYYAHGNGVSGERTKFNASRKLTDANMNKGSFAFFRTVDPSPYAAVSPTKTTKDQKTTSFGSDDKLSWSDELELEDEEFLVDRIVDKRVVNGTLQYRVKWKGYDNDEDDTWEPLHNLVCFAIHS</sequence>
<feature type="domain" description="Chromo" evidence="4">
    <location>
        <begin position="198"/>
        <end position="243"/>
    </location>
</feature>
<feature type="domain" description="C2H2-type" evidence="5">
    <location>
        <begin position="1"/>
        <end position="28"/>
    </location>
</feature>
<dbReference type="WBParaSite" id="TCNE_0001256601-mRNA-1">
    <property type="protein sequence ID" value="TCNE_0001256601-mRNA-1"/>
    <property type="gene ID" value="TCNE_0001256601"/>
</dbReference>
<dbReference type="Pfam" id="PF00385">
    <property type="entry name" value="Chromo"/>
    <property type="match status" value="1"/>
</dbReference>
<keyword evidence="3" id="KW-0863">Zinc-finger</keyword>